<evidence type="ECO:0000313" key="9">
    <source>
        <dbReference type="WBParaSite" id="TTAC_0000781401-mRNA-1"/>
    </source>
</evidence>
<comment type="subcellular location">
    <subcellularLocation>
        <location evidence="1">Mitochondrion</location>
    </subcellularLocation>
</comment>
<evidence type="ECO:0000313" key="7">
    <source>
        <dbReference type="EMBL" id="VDM32257.1"/>
    </source>
</evidence>
<accession>A0A0R3X3A2</accession>
<dbReference type="WBParaSite" id="TTAC_0000781401-mRNA-1">
    <property type="protein sequence ID" value="TTAC_0000781401-mRNA-1"/>
    <property type="gene ID" value="TTAC_0000781401"/>
</dbReference>
<evidence type="ECO:0000256" key="2">
    <source>
        <dbReference type="ARBA" id="ARBA00007884"/>
    </source>
</evidence>
<dbReference type="GO" id="GO:0032981">
    <property type="term" value="P:mitochondrial respiratory chain complex I assembly"/>
    <property type="evidence" value="ECO:0007669"/>
    <property type="project" value="TreeGrafter"/>
</dbReference>
<gene>
    <name evidence="7" type="ORF">TTAC_LOCUS7799</name>
</gene>
<evidence type="ECO:0000256" key="1">
    <source>
        <dbReference type="ARBA" id="ARBA00004173"/>
    </source>
</evidence>
<comment type="similarity">
    <text evidence="2">Belongs to the CIA30 family.</text>
</comment>
<reference evidence="7 8" key="2">
    <citation type="submission" date="2018-11" db="EMBL/GenBank/DDBJ databases">
        <authorList>
            <consortium name="Pathogen Informatics"/>
        </authorList>
    </citation>
    <scope>NUCLEOTIDE SEQUENCE [LARGE SCALE GENOMIC DNA]</scope>
</reference>
<dbReference type="OrthoDB" id="42561at2759"/>
<protein>
    <submittedName>
        <fullName evidence="9">CIA30 domain-containing protein</fullName>
    </submittedName>
</protein>
<dbReference type="GO" id="GO:0006120">
    <property type="term" value="P:mitochondrial electron transport, NADH to ubiquinone"/>
    <property type="evidence" value="ECO:0007669"/>
    <property type="project" value="TreeGrafter"/>
</dbReference>
<evidence type="ECO:0000256" key="3">
    <source>
        <dbReference type="ARBA" id="ARBA00023128"/>
    </source>
</evidence>
<name>A0A0R3X3A2_HYDTA</name>
<keyword evidence="3" id="KW-0496">Mitochondrion</keyword>
<dbReference type="Pfam" id="PF08547">
    <property type="entry name" value="CIA30"/>
    <property type="match status" value="1"/>
</dbReference>
<reference evidence="9" key="1">
    <citation type="submission" date="2016-04" db="UniProtKB">
        <authorList>
            <consortium name="WormBaseParasite"/>
        </authorList>
    </citation>
    <scope>IDENTIFICATION</scope>
</reference>
<dbReference type="STRING" id="6205.A0A0R3X3A2"/>
<proteinExistence type="inferred from homology"/>
<keyword evidence="4" id="KW-0143">Chaperone</keyword>
<dbReference type="SUPFAM" id="SSF49785">
    <property type="entry name" value="Galactose-binding domain-like"/>
    <property type="match status" value="1"/>
</dbReference>
<evidence type="ECO:0000313" key="8">
    <source>
        <dbReference type="Proteomes" id="UP000274429"/>
    </source>
</evidence>
<feature type="domain" description="NADH:ubiquinone oxidoreductase intermediate-associated protein 30" evidence="6">
    <location>
        <begin position="272"/>
        <end position="357"/>
    </location>
</feature>
<dbReference type="AlphaFoldDB" id="A0A0R3X3A2"/>
<dbReference type="PANTHER" id="PTHR13194:SF18">
    <property type="entry name" value="COMPLEX I INTERMEDIATE-ASSOCIATED PROTEIN 30, MITOCHONDRIAL"/>
    <property type="match status" value="1"/>
</dbReference>
<evidence type="ECO:0000256" key="5">
    <source>
        <dbReference type="SAM" id="MobiDB-lite"/>
    </source>
</evidence>
<dbReference type="InterPro" id="IPR008979">
    <property type="entry name" value="Galactose-bd-like_sf"/>
</dbReference>
<dbReference type="InterPro" id="IPR013857">
    <property type="entry name" value="NADH-UbQ_OxRdtase-assoc_prot30"/>
</dbReference>
<dbReference type="EMBL" id="UYWX01020406">
    <property type="protein sequence ID" value="VDM32257.1"/>
    <property type="molecule type" value="Genomic_DNA"/>
</dbReference>
<sequence length="384" mass="45034">MLRVAVSRPVLLRNVTSAYQPHRHGFTKANHAGRRHGENRFEDLIRWWIRLKPWQEEVATLKRRLRRHKAGFDPNVHGQTRYLVRFPQLTDSDFEQWKVFTDADFDEGYSTAEFVRSPRGAVGSTAFDHEVTESFAPKTFRDSQNPLTPSEKDEHPFSIMYSADEPKRLPDPASPESYVRSTLFSLDPPRECFNAGYGLFRGNISTRVPERGDLVRSGFAHLRSPEHTQFGFLMEYNFYPYTHLIIRWTLLVNQCRALCCRIARHVSCFSYRGDGRAYRLNIHPKTEWDAFWFDMHQFPLYTRGGPYWCISKLPLSAFYLISRGTVVDRQQRISPSRVRMISFTLADRLPGPFALEIDYIALYYDHFHKERFAYEQYDAPAIVK</sequence>
<feature type="region of interest" description="Disordered" evidence="5">
    <location>
        <begin position="138"/>
        <end position="157"/>
    </location>
</feature>
<evidence type="ECO:0000256" key="4">
    <source>
        <dbReference type="ARBA" id="ARBA00023186"/>
    </source>
</evidence>
<dbReference type="GO" id="GO:0005739">
    <property type="term" value="C:mitochondrion"/>
    <property type="evidence" value="ECO:0007669"/>
    <property type="project" value="UniProtKB-SubCell"/>
</dbReference>
<organism evidence="9">
    <name type="scientific">Hydatigena taeniaeformis</name>
    <name type="common">Feline tapeworm</name>
    <name type="synonym">Taenia taeniaeformis</name>
    <dbReference type="NCBI Taxonomy" id="6205"/>
    <lineage>
        <taxon>Eukaryota</taxon>
        <taxon>Metazoa</taxon>
        <taxon>Spiralia</taxon>
        <taxon>Lophotrochozoa</taxon>
        <taxon>Platyhelminthes</taxon>
        <taxon>Cestoda</taxon>
        <taxon>Eucestoda</taxon>
        <taxon>Cyclophyllidea</taxon>
        <taxon>Taeniidae</taxon>
        <taxon>Hydatigera</taxon>
    </lineage>
</organism>
<dbReference type="Proteomes" id="UP000274429">
    <property type="component" value="Unassembled WGS sequence"/>
</dbReference>
<evidence type="ECO:0000259" key="6">
    <source>
        <dbReference type="Pfam" id="PF08547"/>
    </source>
</evidence>
<dbReference type="GO" id="GO:0051082">
    <property type="term" value="F:unfolded protein binding"/>
    <property type="evidence" value="ECO:0007669"/>
    <property type="project" value="TreeGrafter"/>
</dbReference>
<keyword evidence="8" id="KW-1185">Reference proteome</keyword>
<dbReference type="PANTHER" id="PTHR13194">
    <property type="entry name" value="COMPLEX I INTERMEDIATE-ASSOCIATED PROTEIN 30"/>
    <property type="match status" value="1"/>
</dbReference>
<dbReference type="InterPro" id="IPR039131">
    <property type="entry name" value="NDUFAF1"/>
</dbReference>